<gene>
    <name evidence="3" type="ORF">L9F63_020222</name>
</gene>
<feature type="non-terminal residue" evidence="3">
    <location>
        <position position="622"/>
    </location>
</feature>
<feature type="domain" description="O-acyltransferase WSD1 C-terminal" evidence="2">
    <location>
        <begin position="437"/>
        <end position="590"/>
    </location>
</feature>
<dbReference type="EMBL" id="JASPKZ010007201">
    <property type="protein sequence ID" value="KAJ9586132.1"/>
    <property type="molecule type" value="Genomic_DNA"/>
</dbReference>
<dbReference type="Proteomes" id="UP001233999">
    <property type="component" value="Unassembled WGS sequence"/>
</dbReference>
<dbReference type="InterPro" id="IPR045034">
    <property type="entry name" value="O-acyltransferase_WSD1-like"/>
</dbReference>
<accession>A0AAD7ZT30</accession>
<dbReference type="Pfam" id="PF06974">
    <property type="entry name" value="WS_DGAT_C"/>
    <property type="match status" value="1"/>
</dbReference>
<dbReference type="GO" id="GO:0008374">
    <property type="term" value="F:O-acyltransferase activity"/>
    <property type="evidence" value="ECO:0007669"/>
    <property type="project" value="InterPro"/>
</dbReference>
<evidence type="ECO:0000313" key="4">
    <source>
        <dbReference type="Proteomes" id="UP001233999"/>
    </source>
</evidence>
<organism evidence="3 4">
    <name type="scientific">Diploptera punctata</name>
    <name type="common">Pacific beetle cockroach</name>
    <dbReference type="NCBI Taxonomy" id="6984"/>
    <lineage>
        <taxon>Eukaryota</taxon>
        <taxon>Metazoa</taxon>
        <taxon>Ecdysozoa</taxon>
        <taxon>Arthropoda</taxon>
        <taxon>Hexapoda</taxon>
        <taxon>Insecta</taxon>
        <taxon>Pterygota</taxon>
        <taxon>Neoptera</taxon>
        <taxon>Polyneoptera</taxon>
        <taxon>Dictyoptera</taxon>
        <taxon>Blattodea</taxon>
        <taxon>Blaberoidea</taxon>
        <taxon>Blaberidae</taxon>
        <taxon>Diplopterinae</taxon>
        <taxon>Diploptera</taxon>
    </lineage>
</organism>
<evidence type="ECO:0000259" key="2">
    <source>
        <dbReference type="Pfam" id="PF06974"/>
    </source>
</evidence>
<evidence type="ECO:0000313" key="3">
    <source>
        <dbReference type="EMBL" id="KAJ9586132.1"/>
    </source>
</evidence>
<protein>
    <recommendedName>
        <fullName evidence="2">O-acyltransferase WSD1 C-terminal domain-containing protein</fullName>
    </recommendedName>
</protein>
<evidence type="ECO:0000256" key="1">
    <source>
        <dbReference type="SAM" id="Phobius"/>
    </source>
</evidence>
<keyword evidence="4" id="KW-1185">Reference proteome</keyword>
<name>A0AAD7ZT30_DIPPU</name>
<keyword evidence="1" id="KW-1133">Transmembrane helix</keyword>
<feature type="transmembrane region" description="Helical" evidence="1">
    <location>
        <begin position="20"/>
        <end position="45"/>
    </location>
</feature>
<dbReference type="InterPro" id="IPR009721">
    <property type="entry name" value="O-acyltransferase_WSD1_C"/>
</dbReference>
<dbReference type="PANTHER" id="PTHR31650:SF1">
    <property type="entry name" value="WAX ESTER SYNTHASE_DIACYLGLYCEROL ACYLTRANSFERASE 4-RELATED"/>
    <property type="match status" value="1"/>
</dbReference>
<keyword evidence="1" id="KW-0472">Membrane</keyword>
<dbReference type="AlphaFoldDB" id="A0AAD7ZT30"/>
<sequence>FSEQSKFQHWLQAMILRLMFSAACLILAIIIAPFIGVIMIILICYRKGIHFYLKVTQPHYVQLFEGLDAIWAVEEETSRSIINVLAFFEVEDLEEGKIYWIPSGILTNWGKKKTIVNRLATPPLPCEKLFYLRRQRFGYFYWEQQAKFEIEDYIRPMITIPPDYESFKYNSSQFPHRISEETLKNIVGELSNTKLPKDHEACWEILVGSQPMDKSLSSFSLDNFTNRLHYPVLFRIHHSLGDGIALMQLLVSVMTNNQTKSAGLHIEQSKIVNFQHKLKCLLRNRQLSSINQHQLALILVQKNSYKLPTSSDPNQKPEIFSKIIQTICALVLSPASLIHQVIMKATDRNVLHGPQLTGYKVIAWYRDQNGELFKQIKKVKNCFNIRFTEVLLTALSASLEKYFETHQVSYKDGIPGIVNIVIPARMEQPTSKFDLNNRFSVAMFQLPVSQAAENNNQGNEYNKFSLRNRLEAVCHNSEMLRNSIDYQVNYWLLKVVATYLTKSMLTAVARSSQSTLIVSNVMGPTKELNFAGSKLQDIFFWVPHRGTTGVGISVLSYKGHLQIGIMADRAVVHCKEDAQMIIDEMVAEMNKFDKVASFQSDRNARWFVNQIVTKSALAKSFN</sequence>
<reference evidence="3" key="2">
    <citation type="submission" date="2023-05" db="EMBL/GenBank/DDBJ databases">
        <authorList>
            <person name="Fouks B."/>
        </authorList>
    </citation>
    <scope>NUCLEOTIDE SEQUENCE</scope>
    <source>
        <strain evidence="3">Stay&amp;Tobe</strain>
        <tissue evidence="3">Testes</tissue>
    </source>
</reference>
<dbReference type="PANTHER" id="PTHR31650">
    <property type="entry name" value="O-ACYLTRANSFERASE (WSD1-LIKE) FAMILY PROTEIN"/>
    <property type="match status" value="1"/>
</dbReference>
<comment type="caution">
    <text evidence="3">The sequence shown here is derived from an EMBL/GenBank/DDBJ whole genome shotgun (WGS) entry which is preliminary data.</text>
</comment>
<reference evidence="3" key="1">
    <citation type="journal article" date="2023" name="IScience">
        <title>Live-bearing cockroach genome reveals convergent evolutionary mechanisms linked to viviparity in insects and beyond.</title>
        <authorList>
            <person name="Fouks B."/>
            <person name="Harrison M.C."/>
            <person name="Mikhailova A.A."/>
            <person name="Marchal E."/>
            <person name="English S."/>
            <person name="Carruthers M."/>
            <person name="Jennings E.C."/>
            <person name="Chiamaka E.L."/>
            <person name="Frigard R.A."/>
            <person name="Pippel M."/>
            <person name="Attardo G.M."/>
            <person name="Benoit J.B."/>
            <person name="Bornberg-Bauer E."/>
            <person name="Tobe S.S."/>
        </authorList>
    </citation>
    <scope>NUCLEOTIDE SEQUENCE</scope>
    <source>
        <strain evidence="3">Stay&amp;Tobe</strain>
    </source>
</reference>
<proteinExistence type="predicted"/>
<dbReference type="GO" id="GO:0005886">
    <property type="term" value="C:plasma membrane"/>
    <property type="evidence" value="ECO:0007669"/>
    <property type="project" value="TreeGrafter"/>
</dbReference>
<keyword evidence="1" id="KW-0812">Transmembrane</keyword>
<dbReference type="GO" id="GO:0019432">
    <property type="term" value="P:triglyceride biosynthetic process"/>
    <property type="evidence" value="ECO:0007669"/>
    <property type="project" value="TreeGrafter"/>
</dbReference>